<protein>
    <submittedName>
        <fullName evidence="1">Uncharacterized protein</fullName>
    </submittedName>
</protein>
<dbReference type="OrthoDB" id="677315at2759"/>
<organism evidence="1 2">
    <name type="scientific">Vitis vinifera</name>
    <name type="common">Grape</name>
    <dbReference type="NCBI Taxonomy" id="29760"/>
    <lineage>
        <taxon>Eukaryota</taxon>
        <taxon>Viridiplantae</taxon>
        <taxon>Streptophyta</taxon>
        <taxon>Embryophyta</taxon>
        <taxon>Tracheophyta</taxon>
        <taxon>Spermatophyta</taxon>
        <taxon>Magnoliopsida</taxon>
        <taxon>eudicotyledons</taxon>
        <taxon>Gunneridae</taxon>
        <taxon>Pentapetalae</taxon>
        <taxon>rosids</taxon>
        <taxon>Vitales</taxon>
        <taxon>Vitaceae</taxon>
        <taxon>Viteae</taxon>
        <taxon>Vitis</taxon>
    </lineage>
</organism>
<dbReference type="AlphaFoldDB" id="F6I220"/>
<dbReference type="PaxDb" id="29760-VIT_00s0207g00050.t01"/>
<gene>
    <name evidence="1" type="ORF">VIT_00s0207g00050</name>
</gene>
<accession>F6I220</accession>
<dbReference type="InParanoid" id="F6I220"/>
<dbReference type="Proteomes" id="UP000009183">
    <property type="component" value="Unassembled WGS sequence, unordered"/>
</dbReference>
<evidence type="ECO:0000313" key="1">
    <source>
        <dbReference type="EMBL" id="CCB60987.1"/>
    </source>
</evidence>
<sequence>MRSLIGWCKMKIWMGHETCGSSISSVLTEGGGNWDKMHGLSLWAYTTYWDES</sequence>
<reference evidence="2" key="1">
    <citation type="journal article" date="2007" name="Nature">
        <title>The grapevine genome sequence suggests ancestral hexaploidization in major angiosperm phyla.</title>
        <authorList>
            <consortium name="The French-Italian Public Consortium for Grapevine Genome Characterization."/>
            <person name="Jaillon O."/>
            <person name="Aury J.-M."/>
            <person name="Noel B."/>
            <person name="Policriti A."/>
            <person name="Clepet C."/>
            <person name="Casagrande A."/>
            <person name="Choisne N."/>
            <person name="Aubourg S."/>
            <person name="Vitulo N."/>
            <person name="Jubin C."/>
            <person name="Vezzi A."/>
            <person name="Legeai F."/>
            <person name="Hugueney P."/>
            <person name="Dasilva C."/>
            <person name="Horner D."/>
            <person name="Mica E."/>
            <person name="Jublot D."/>
            <person name="Poulain J."/>
            <person name="Bruyere C."/>
            <person name="Billault A."/>
            <person name="Segurens B."/>
            <person name="Gouyvenoux M."/>
            <person name="Ugarte E."/>
            <person name="Cattonaro F."/>
            <person name="Anthouard V."/>
            <person name="Vico V."/>
            <person name="Del Fabbro C."/>
            <person name="Alaux M."/>
            <person name="Di Gaspero G."/>
            <person name="Dumas V."/>
            <person name="Felice N."/>
            <person name="Paillard S."/>
            <person name="Juman I."/>
            <person name="Moroldo M."/>
            <person name="Scalabrin S."/>
            <person name="Canaguier A."/>
            <person name="Le Clainche I."/>
            <person name="Malacrida G."/>
            <person name="Durand E."/>
            <person name="Pesole G."/>
            <person name="Laucou V."/>
            <person name="Chatelet P."/>
            <person name="Merdinoglu D."/>
            <person name="Delledonne M."/>
            <person name="Pezzotti M."/>
            <person name="Lecharny A."/>
            <person name="Scarpelli C."/>
            <person name="Artiguenave F."/>
            <person name="Pe M.E."/>
            <person name="Valle G."/>
            <person name="Morgante M."/>
            <person name="Caboche M."/>
            <person name="Adam-Blondon A.-F."/>
            <person name="Weissenbach J."/>
            <person name="Quetier F."/>
            <person name="Wincker P."/>
        </authorList>
    </citation>
    <scope>NUCLEOTIDE SEQUENCE [LARGE SCALE GENOMIC DNA]</scope>
    <source>
        <strain evidence="2">cv. Pinot noir / PN40024</strain>
    </source>
</reference>
<evidence type="ECO:0000313" key="2">
    <source>
        <dbReference type="Proteomes" id="UP000009183"/>
    </source>
</evidence>
<name>F6I220_VITVI</name>
<dbReference type="HOGENOM" id="CLU_3091243_0_0_1"/>
<keyword evidence="2" id="KW-1185">Reference proteome</keyword>
<dbReference type="EMBL" id="FN596526">
    <property type="protein sequence ID" value="CCB60987.1"/>
    <property type="molecule type" value="Genomic_DNA"/>
</dbReference>
<proteinExistence type="predicted"/>